<gene>
    <name evidence="4" type="ORF">FHS03_004135</name>
</gene>
<organism evidence="4 5">
    <name type="scientific">Pseudoduganella violacea</name>
    <dbReference type="NCBI Taxonomy" id="1715466"/>
    <lineage>
        <taxon>Bacteria</taxon>
        <taxon>Pseudomonadati</taxon>
        <taxon>Pseudomonadota</taxon>
        <taxon>Betaproteobacteria</taxon>
        <taxon>Burkholderiales</taxon>
        <taxon>Oxalobacteraceae</taxon>
        <taxon>Telluria group</taxon>
        <taxon>Pseudoduganella</taxon>
    </lineage>
</organism>
<keyword evidence="5" id="KW-1185">Reference proteome</keyword>
<dbReference type="InterPro" id="IPR001034">
    <property type="entry name" value="DeoR_HTH"/>
</dbReference>
<protein>
    <submittedName>
        <fullName evidence="4">Putative DNA-binding transcriptional regulator YafY</fullName>
    </submittedName>
</protein>
<dbReference type="GO" id="GO:0003700">
    <property type="term" value="F:DNA-binding transcription factor activity"/>
    <property type="evidence" value="ECO:0007669"/>
    <property type="project" value="InterPro"/>
</dbReference>
<evidence type="ECO:0000256" key="2">
    <source>
        <dbReference type="ARBA" id="ARBA00023163"/>
    </source>
</evidence>
<dbReference type="CDD" id="cd00090">
    <property type="entry name" value="HTH_ARSR"/>
    <property type="match status" value="1"/>
</dbReference>
<evidence type="ECO:0000313" key="5">
    <source>
        <dbReference type="Proteomes" id="UP000541535"/>
    </source>
</evidence>
<dbReference type="EMBL" id="JACHXD010000013">
    <property type="protein sequence ID" value="MBB3121062.1"/>
    <property type="molecule type" value="Genomic_DNA"/>
</dbReference>
<accession>A0A7W5BD81</accession>
<dbReference type="PROSITE" id="PS51000">
    <property type="entry name" value="HTH_DEOR_2"/>
    <property type="match status" value="1"/>
</dbReference>
<dbReference type="PANTHER" id="PTHR34580:SF3">
    <property type="entry name" value="PROTEIN PAFB"/>
    <property type="match status" value="1"/>
</dbReference>
<keyword evidence="1" id="KW-0805">Transcription regulation</keyword>
<dbReference type="Gene3D" id="1.10.10.10">
    <property type="entry name" value="Winged helix-like DNA-binding domain superfamily/Winged helix DNA-binding domain"/>
    <property type="match status" value="1"/>
</dbReference>
<evidence type="ECO:0000313" key="4">
    <source>
        <dbReference type="EMBL" id="MBB3121062.1"/>
    </source>
</evidence>
<dbReference type="PROSITE" id="PS52050">
    <property type="entry name" value="WYL"/>
    <property type="match status" value="1"/>
</dbReference>
<dbReference type="PANTHER" id="PTHR34580">
    <property type="match status" value="1"/>
</dbReference>
<keyword evidence="2" id="KW-0804">Transcription</keyword>
<dbReference type="PIRSF" id="PIRSF016838">
    <property type="entry name" value="PafC"/>
    <property type="match status" value="1"/>
</dbReference>
<evidence type="ECO:0000256" key="1">
    <source>
        <dbReference type="ARBA" id="ARBA00023015"/>
    </source>
</evidence>
<dbReference type="InterPro" id="IPR013196">
    <property type="entry name" value="HTH_11"/>
</dbReference>
<dbReference type="InterPro" id="IPR028349">
    <property type="entry name" value="PafC-like"/>
</dbReference>
<dbReference type="InterPro" id="IPR051534">
    <property type="entry name" value="CBASS_pafABC_assoc_protein"/>
</dbReference>
<dbReference type="RefSeq" id="WP_183442801.1">
    <property type="nucleotide sequence ID" value="NZ_JACHXD010000013.1"/>
</dbReference>
<name>A0A7W5BD81_9BURK</name>
<dbReference type="InterPro" id="IPR011991">
    <property type="entry name" value="ArsR-like_HTH"/>
</dbReference>
<dbReference type="AlphaFoldDB" id="A0A7W5BD81"/>
<dbReference type="Pfam" id="PF08279">
    <property type="entry name" value="HTH_11"/>
    <property type="match status" value="1"/>
</dbReference>
<proteinExistence type="predicted"/>
<keyword evidence="4" id="KW-0238">DNA-binding</keyword>
<dbReference type="InterPro" id="IPR057727">
    <property type="entry name" value="WCX_dom"/>
</dbReference>
<dbReference type="SUPFAM" id="SSF46785">
    <property type="entry name" value="Winged helix' DNA-binding domain"/>
    <property type="match status" value="1"/>
</dbReference>
<reference evidence="4 5" key="1">
    <citation type="submission" date="2020-08" db="EMBL/GenBank/DDBJ databases">
        <title>Genomic Encyclopedia of Type Strains, Phase III (KMG-III): the genomes of soil and plant-associated and newly described type strains.</title>
        <authorList>
            <person name="Whitman W."/>
        </authorList>
    </citation>
    <scope>NUCLEOTIDE SEQUENCE [LARGE SCALE GENOMIC DNA]</scope>
    <source>
        <strain evidence="4 5">CECT 8897</strain>
    </source>
</reference>
<dbReference type="GO" id="GO:0003677">
    <property type="term" value="F:DNA binding"/>
    <property type="evidence" value="ECO:0007669"/>
    <property type="project" value="UniProtKB-KW"/>
</dbReference>
<dbReference type="Proteomes" id="UP000541535">
    <property type="component" value="Unassembled WGS sequence"/>
</dbReference>
<dbReference type="Pfam" id="PF25583">
    <property type="entry name" value="WCX"/>
    <property type="match status" value="1"/>
</dbReference>
<dbReference type="InterPro" id="IPR036390">
    <property type="entry name" value="WH_DNA-bd_sf"/>
</dbReference>
<dbReference type="Pfam" id="PF13280">
    <property type="entry name" value="WYL"/>
    <property type="match status" value="1"/>
</dbReference>
<feature type="domain" description="HTH deoR-type" evidence="3">
    <location>
        <begin position="4"/>
        <end position="63"/>
    </location>
</feature>
<evidence type="ECO:0000259" key="3">
    <source>
        <dbReference type="PROSITE" id="PS51000"/>
    </source>
</evidence>
<dbReference type="InterPro" id="IPR036388">
    <property type="entry name" value="WH-like_DNA-bd_sf"/>
</dbReference>
<comment type="caution">
    <text evidence="4">The sequence shown here is derived from an EMBL/GenBank/DDBJ whole genome shotgun (WGS) entry which is preliminary data.</text>
</comment>
<sequence>MSKPATKALAILEMLQNQRQISGAELAERVGIDRRSLRRYIAALEELGIPITAERGRYGGYMLVPGFKLPPLMFTNEEAAAVALGLLAVRSLRLADTAPAVASAQAKLERVMPPALQSGVQALRATAVLETPEPYWAGHGVTRPALTGELTALALAAQTQHRVRFEYRPPAGEAVWRAFDPYGLVFSHGRWYTIGMCRLRLALRSFRLDRIGLVQETGEAFERPNDFDAAEHLAHSMATLPRPLTLSVLLHTDHATAVRELGRQVGTLTVQEGGGVLLQASTTSYAWFARLLGSTTFDFTVREPQALRDALLDEAARLQRLASRA</sequence>
<dbReference type="InterPro" id="IPR026881">
    <property type="entry name" value="WYL_dom"/>
</dbReference>